<feature type="region of interest" description="Disordered" evidence="1">
    <location>
        <begin position="72"/>
        <end position="111"/>
    </location>
</feature>
<protein>
    <submittedName>
        <fullName evidence="2">Uncharacterized protein</fullName>
    </submittedName>
</protein>
<reference evidence="2 3" key="1">
    <citation type="submission" date="2024-04" db="EMBL/GenBank/DDBJ databases">
        <authorList>
            <person name="Fracassetti M."/>
        </authorList>
    </citation>
    <scope>NUCLEOTIDE SEQUENCE [LARGE SCALE GENOMIC DNA]</scope>
</reference>
<dbReference type="Proteomes" id="UP001497516">
    <property type="component" value="Chromosome 6"/>
</dbReference>
<dbReference type="AlphaFoldDB" id="A0AAV2FCK7"/>
<organism evidence="2 3">
    <name type="scientific">Linum trigynum</name>
    <dbReference type="NCBI Taxonomy" id="586398"/>
    <lineage>
        <taxon>Eukaryota</taxon>
        <taxon>Viridiplantae</taxon>
        <taxon>Streptophyta</taxon>
        <taxon>Embryophyta</taxon>
        <taxon>Tracheophyta</taxon>
        <taxon>Spermatophyta</taxon>
        <taxon>Magnoliopsida</taxon>
        <taxon>eudicotyledons</taxon>
        <taxon>Gunneridae</taxon>
        <taxon>Pentapetalae</taxon>
        <taxon>rosids</taxon>
        <taxon>fabids</taxon>
        <taxon>Malpighiales</taxon>
        <taxon>Linaceae</taxon>
        <taxon>Linum</taxon>
    </lineage>
</organism>
<dbReference type="EMBL" id="OZ034819">
    <property type="protein sequence ID" value="CAL1396016.1"/>
    <property type="molecule type" value="Genomic_DNA"/>
</dbReference>
<feature type="compositionally biased region" description="Low complexity" evidence="1">
    <location>
        <begin position="72"/>
        <end position="85"/>
    </location>
</feature>
<evidence type="ECO:0000256" key="1">
    <source>
        <dbReference type="SAM" id="MobiDB-lite"/>
    </source>
</evidence>
<evidence type="ECO:0000313" key="2">
    <source>
        <dbReference type="EMBL" id="CAL1396016.1"/>
    </source>
</evidence>
<evidence type="ECO:0000313" key="3">
    <source>
        <dbReference type="Proteomes" id="UP001497516"/>
    </source>
</evidence>
<name>A0AAV2FCK7_9ROSI</name>
<proteinExistence type="predicted"/>
<feature type="compositionally biased region" description="Pro residues" evidence="1">
    <location>
        <begin position="89"/>
        <end position="98"/>
    </location>
</feature>
<sequence length="111" mass="12187">MSKLALSTSKHPCRVGHGSTLFMECIYGFRYDSGSKDYKFVNFHISKIPNGGDSLDSSLRRRFDALKAVTASTSASSSTADSTPSNQFLPPPPDPLPSHLPRNRKTISWPD</sequence>
<keyword evidence="3" id="KW-1185">Reference proteome</keyword>
<accession>A0AAV2FCK7</accession>
<gene>
    <name evidence="2" type="ORF">LTRI10_LOCUS36409</name>
</gene>